<evidence type="ECO:0000256" key="2">
    <source>
        <dbReference type="ARBA" id="ARBA00006671"/>
    </source>
</evidence>
<dbReference type="Proteomes" id="UP000060630">
    <property type="component" value="Unassembled WGS sequence"/>
</dbReference>
<dbReference type="RefSeq" id="WP_045565753.1">
    <property type="nucleotide sequence ID" value="NZ_LNJU01000004.1"/>
</dbReference>
<reference evidence="7" key="4">
    <citation type="submission" date="2016-08" db="EMBL/GenBank/DDBJ databases">
        <authorList>
            <person name="Price E.P."/>
            <person name="Currie B.J."/>
            <person name="Wagner D.M."/>
        </authorList>
    </citation>
    <scope>NUCLEOTIDE SEQUENCE</scope>
    <source>
        <strain evidence="7">MSMB0103</strain>
    </source>
</reference>
<dbReference type="InterPro" id="IPR036937">
    <property type="entry name" value="Adhesion_dom_fimbrial_sf"/>
</dbReference>
<accession>A0A102ZK41</accession>
<gene>
    <name evidence="7" type="ORF">BGV66_23390</name>
    <name evidence="6" type="ORF">WK57_22310</name>
    <name evidence="5" type="ORF">WL29_02855</name>
</gene>
<proteinExistence type="inferred from homology"/>
<dbReference type="EMBL" id="LNJU01000004">
    <property type="protein sequence ID" value="KWZ58153.1"/>
    <property type="molecule type" value="Genomic_DNA"/>
</dbReference>
<organism evidence="5 8">
    <name type="scientific">Burkholderia ubonensis</name>
    <dbReference type="NCBI Taxonomy" id="101571"/>
    <lineage>
        <taxon>Bacteria</taxon>
        <taxon>Pseudomonadati</taxon>
        <taxon>Pseudomonadota</taxon>
        <taxon>Betaproteobacteria</taxon>
        <taxon>Burkholderiales</taxon>
        <taxon>Burkholderiaceae</taxon>
        <taxon>Burkholderia</taxon>
        <taxon>Burkholderia cepacia complex</taxon>
    </lineage>
</organism>
<dbReference type="Proteomes" id="UP000070119">
    <property type="component" value="Unassembled WGS sequence"/>
</dbReference>
<dbReference type="SUPFAM" id="SSF49401">
    <property type="entry name" value="Bacterial adhesins"/>
    <property type="match status" value="1"/>
</dbReference>
<dbReference type="PANTHER" id="PTHR33420">
    <property type="entry name" value="FIMBRIAL SUBUNIT ELFA-RELATED"/>
    <property type="match status" value="1"/>
</dbReference>
<evidence type="ECO:0000313" key="9">
    <source>
        <dbReference type="Proteomes" id="UP000070119"/>
    </source>
</evidence>
<reference evidence="5 8" key="1">
    <citation type="submission" date="2015-11" db="EMBL/GenBank/DDBJ databases">
        <title>Expanding the genomic diversity of Burkholderia species for the development of highly accurate diagnostics.</title>
        <authorList>
            <person name="Sahl J."/>
            <person name="Keim P."/>
            <person name="Wagner D."/>
        </authorList>
    </citation>
    <scope>NUCLEOTIDE SEQUENCE [LARGE SCALE GENOMIC DNA]</scope>
    <source>
        <strain evidence="5 8">MSMB2087WGS</strain>
    </source>
</reference>
<dbReference type="Pfam" id="PF00419">
    <property type="entry name" value="Fimbrial"/>
    <property type="match status" value="1"/>
</dbReference>
<dbReference type="Proteomes" id="UP000183667">
    <property type="component" value="Unassembled WGS sequence"/>
</dbReference>
<dbReference type="InterPro" id="IPR050263">
    <property type="entry name" value="Bact_Fimbrial_Adh_Pro"/>
</dbReference>
<dbReference type="InterPro" id="IPR000259">
    <property type="entry name" value="Adhesion_dom_fimbrial"/>
</dbReference>
<dbReference type="EMBL" id="MEAU01000035">
    <property type="protein sequence ID" value="OJA43718.1"/>
    <property type="molecule type" value="Genomic_DNA"/>
</dbReference>
<dbReference type="InterPro" id="IPR008966">
    <property type="entry name" value="Adhesion_dom_sf"/>
</dbReference>
<dbReference type="GO" id="GO:0009289">
    <property type="term" value="C:pilus"/>
    <property type="evidence" value="ECO:0007669"/>
    <property type="project" value="UniProtKB-SubCell"/>
</dbReference>
<evidence type="ECO:0000256" key="1">
    <source>
        <dbReference type="ARBA" id="ARBA00004561"/>
    </source>
</evidence>
<feature type="domain" description="Fimbrial-type adhesion" evidence="4">
    <location>
        <begin position="185"/>
        <end position="324"/>
    </location>
</feature>
<dbReference type="GO" id="GO:0043709">
    <property type="term" value="P:cell adhesion involved in single-species biofilm formation"/>
    <property type="evidence" value="ECO:0007669"/>
    <property type="project" value="TreeGrafter"/>
</dbReference>
<dbReference type="Gene3D" id="2.60.40.1090">
    <property type="entry name" value="Fimbrial-type adhesion domain"/>
    <property type="match status" value="1"/>
</dbReference>
<comment type="caution">
    <text evidence="5">The sequence shown here is derived from an EMBL/GenBank/DDBJ whole genome shotgun (WGS) entry which is preliminary data.</text>
</comment>
<reference evidence="6 9" key="2">
    <citation type="submission" date="2015-11" db="EMBL/GenBank/DDBJ databases">
        <authorList>
            <person name="Sahl J."/>
            <person name="Wagner D."/>
            <person name="Keim P."/>
        </authorList>
    </citation>
    <scope>NUCLEOTIDE SEQUENCE [LARGE SCALE GENOMIC DNA]</scope>
    <source>
        <strain evidence="6 9">MSMB1157</strain>
    </source>
</reference>
<evidence type="ECO:0000313" key="5">
    <source>
        <dbReference type="EMBL" id="KWA74134.1"/>
    </source>
</evidence>
<name>A0A102ZK41_9BURK</name>
<protein>
    <submittedName>
        <fullName evidence="5">Pilus assembly protein</fullName>
    </submittedName>
</protein>
<evidence type="ECO:0000259" key="4">
    <source>
        <dbReference type="Pfam" id="PF00419"/>
    </source>
</evidence>
<evidence type="ECO:0000313" key="10">
    <source>
        <dbReference type="Proteomes" id="UP000183667"/>
    </source>
</evidence>
<dbReference type="PANTHER" id="PTHR33420:SF14">
    <property type="entry name" value="TYPE 1 FIMBRIN D-MANNOSE SPECIFIC ADHESIN"/>
    <property type="match status" value="1"/>
</dbReference>
<comment type="similarity">
    <text evidence="2">Belongs to the fimbrial protein family.</text>
</comment>
<evidence type="ECO:0000256" key="3">
    <source>
        <dbReference type="ARBA" id="ARBA00023263"/>
    </source>
</evidence>
<dbReference type="AlphaFoldDB" id="A0A102ZK41"/>
<evidence type="ECO:0000313" key="6">
    <source>
        <dbReference type="EMBL" id="KWZ58153.1"/>
    </source>
</evidence>
<dbReference type="EMBL" id="LPHD01000186">
    <property type="protein sequence ID" value="KWA74134.1"/>
    <property type="molecule type" value="Genomic_DNA"/>
</dbReference>
<evidence type="ECO:0000313" key="7">
    <source>
        <dbReference type="EMBL" id="OJA43718.1"/>
    </source>
</evidence>
<sequence>MRLTRERCVRCLGRYWSMLAFWPVVVVLPVGAHAATCEGDKTLVTLPAIAVASDAPVGTVLWSQSGIAFNTHCTVGWPFDTSNIYVWRADLNSMLQQYGLTFWLTYAGQGGNTAQQIKSPMVVDLGGKAGYASGTVDLELRKTGATPAQGVVSAADIPAFYLDSNTNYKKGSHYIRGLTGISFVSYTCDVDAGSRSMTVPLGDVRVDRFTGAGSTFADRSFSIGMTCTQPAGAYNISLTFAATSDASGAPGVLAITQGAAAATGVGIQLLMNGSPVTFGSVIDAGSATAGATLAIPMTARYYQTGSVVTPGAAHGIATFTISYK</sequence>
<comment type="subcellular location">
    <subcellularLocation>
        <location evidence="1">Fimbrium</location>
    </subcellularLocation>
</comment>
<evidence type="ECO:0000313" key="8">
    <source>
        <dbReference type="Proteomes" id="UP000060630"/>
    </source>
</evidence>
<reference evidence="10" key="3">
    <citation type="submission" date="2016-08" db="EMBL/GenBank/DDBJ databases">
        <title>Population biology and virulence potential of Burkholderia ubonensis.</title>
        <authorList>
            <person name="Price E.P."/>
            <person name="Currie B.J."/>
            <person name="Wagner D.M."/>
        </authorList>
    </citation>
    <scope>NUCLEOTIDE SEQUENCE [LARGE SCALE GENOMIC DNA]</scope>
    <source>
        <strain evidence="10">MSMB0103</strain>
    </source>
</reference>
<keyword evidence="3" id="KW-0281">Fimbrium</keyword>
<dbReference type="Gene3D" id="2.60.40.3310">
    <property type="match status" value="1"/>
</dbReference>